<evidence type="ECO:0000313" key="4">
    <source>
        <dbReference type="Proteomes" id="UP001597139"/>
    </source>
</evidence>
<evidence type="ECO:0000259" key="2">
    <source>
        <dbReference type="Pfam" id="PF00582"/>
    </source>
</evidence>
<organism evidence="3 4">
    <name type="scientific">Halolamina litorea</name>
    <dbReference type="NCBI Taxonomy" id="1515593"/>
    <lineage>
        <taxon>Archaea</taxon>
        <taxon>Methanobacteriati</taxon>
        <taxon>Methanobacteriota</taxon>
        <taxon>Stenosarchaea group</taxon>
        <taxon>Halobacteria</taxon>
        <taxon>Halobacteriales</taxon>
        <taxon>Haloferacaceae</taxon>
    </lineage>
</organism>
<dbReference type="Proteomes" id="UP001597139">
    <property type="component" value="Unassembled WGS sequence"/>
</dbReference>
<dbReference type="RefSeq" id="WP_267648099.1">
    <property type="nucleotide sequence ID" value="NZ_JANHGR010000003.1"/>
</dbReference>
<dbReference type="EMBL" id="JBHUCZ010000012">
    <property type="protein sequence ID" value="MFD1568601.1"/>
    <property type="molecule type" value="Genomic_DNA"/>
</dbReference>
<dbReference type="InterPro" id="IPR006015">
    <property type="entry name" value="Universal_stress_UspA"/>
</dbReference>
<gene>
    <name evidence="3" type="ORF">ACFSAU_13985</name>
</gene>
<dbReference type="PANTHER" id="PTHR46268:SF6">
    <property type="entry name" value="UNIVERSAL STRESS PROTEIN UP12"/>
    <property type="match status" value="1"/>
</dbReference>
<dbReference type="SUPFAM" id="SSF52402">
    <property type="entry name" value="Adenine nucleotide alpha hydrolases-like"/>
    <property type="match status" value="1"/>
</dbReference>
<dbReference type="InterPro" id="IPR006016">
    <property type="entry name" value="UspA"/>
</dbReference>
<feature type="domain" description="UspA" evidence="2">
    <location>
        <begin position="1"/>
        <end position="136"/>
    </location>
</feature>
<dbReference type="Gene3D" id="3.40.50.620">
    <property type="entry name" value="HUPs"/>
    <property type="match status" value="1"/>
</dbReference>
<protein>
    <submittedName>
        <fullName evidence="3">Universal stress protein</fullName>
    </submittedName>
</protein>
<name>A0ABD6BV30_9EURY</name>
<keyword evidence="4" id="KW-1185">Reference proteome</keyword>
<dbReference type="AlphaFoldDB" id="A0ABD6BV30"/>
<dbReference type="InterPro" id="IPR014729">
    <property type="entry name" value="Rossmann-like_a/b/a_fold"/>
</dbReference>
<comment type="similarity">
    <text evidence="1">Belongs to the universal stress protein A family.</text>
</comment>
<accession>A0ABD6BV30</accession>
<comment type="caution">
    <text evidence="3">The sequence shown here is derived from an EMBL/GenBank/DDBJ whole genome shotgun (WGS) entry which is preliminary data.</text>
</comment>
<dbReference type="CDD" id="cd00293">
    <property type="entry name" value="USP-like"/>
    <property type="match status" value="1"/>
</dbReference>
<dbReference type="PRINTS" id="PR01438">
    <property type="entry name" value="UNVRSLSTRESS"/>
</dbReference>
<sequence>MYDVILFPTDGSEGSASARDHALELAADQGATLHALYVVEALSHEASVHSMVLEELTGRGEALVEAVAELGDERGVPVETAVLEGNPAATIVDYAEANGIDVIVMPTRGHSELTKAVLGSVTDKVIRMGTVPVVVTTLED</sequence>
<dbReference type="PANTHER" id="PTHR46268">
    <property type="entry name" value="STRESS RESPONSE PROTEIN NHAX"/>
    <property type="match status" value="1"/>
</dbReference>
<dbReference type="Pfam" id="PF00582">
    <property type="entry name" value="Usp"/>
    <property type="match status" value="1"/>
</dbReference>
<proteinExistence type="inferred from homology"/>
<evidence type="ECO:0000256" key="1">
    <source>
        <dbReference type="ARBA" id="ARBA00008791"/>
    </source>
</evidence>
<reference evidence="3 4" key="1">
    <citation type="journal article" date="2019" name="Int. J. Syst. Evol. Microbiol.">
        <title>The Global Catalogue of Microorganisms (GCM) 10K type strain sequencing project: providing services to taxonomists for standard genome sequencing and annotation.</title>
        <authorList>
            <consortium name="The Broad Institute Genomics Platform"/>
            <consortium name="The Broad Institute Genome Sequencing Center for Infectious Disease"/>
            <person name="Wu L."/>
            <person name="Ma J."/>
        </authorList>
    </citation>
    <scope>NUCLEOTIDE SEQUENCE [LARGE SCALE GENOMIC DNA]</scope>
    <source>
        <strain evidence="3 4">CGMCC 1.12859</strain>
    </source>
</reference>
<evidence type="ECO:0000313" key="3">
    <source>
        <dbReference type="EMBL" id="MFD1568601.1"/>
    </source>
</evidence>